<dbReference type="Proteomes" id="UP000265882">
    <property type="component" value="Unassembled WGS sequence"/>
</dbReference>
<reference evidence="1 2" key="1">
    <citation type="journal article" date="2017" name="ISME J.">
        <title>Energy and carbon metabolisms in a deep terrestrial subsurface fluid microbial community.</title>
        <authorList>
            <person name="Momper L."/>
            <person name="Jungbluth S.P."/>
            <person name="Lee M.D."/>
            <person name="Amend J.P."/>
        </authorList>
    </citation>
    <scope>NUCLEOTIDE SEQUENCE [LARGE SCALE GENOMIC DNA]</scope>
    <source>
        <strain evidence="1">SURF_5</strain>
    </source>
</reference>
<sequence length="670" mass="77069">MKKEFDFVEANTVRLPAGYPAASIPDTYAREPIPPDFDRRKQMYLEYCAENPAQPTLKGFLYELARLALNREPVNTRAIEGALQFINKKLDCSDFVLLGILRMVLQFNANPLLTEDILNKTRDTILAFKYWPDEPGRDSMCTWTENHQVLFSTCEYLAGMMYPSEVFTNCNMKGIEKMEKARIRLLKWMELRFRTGFNEWLSNVYYDEDIAALLTLADFCDDPLLTRGASCILDLLFYDMALNSFRGTFGCTHGRSYWIQKKSGCNESTADTQKIAFGMGVFGAADSMSGINLALSRYRLPKVICDIAADTGTAELENRQRIGIKISEARRWGLDFEKLDDGMALLSFEAYNHPKTIRLFLKMLDSCNWWENEFFRPFNKIKRPLLLLNKLRLLSPVVWLLRKDIARNMREEVHTLTSRTPDYMLSAALDYKKGFGGDQHHIWQATLSEDAVVFTTHPGSLTHRSPDYWTGSGFLPRVAMHKNVLICIYRISSTPGLYMKNKYNFTHAFFPKHHFDEVAEVAGWTFGRTGNGYIALYSQNGYRWQTEGEEKNAELVADGKKNIWICEMGREATHGTFAQFQKAVSSAKIIFRGLNLVYHSPSIGELAFGWKGPFRINDKKVPLRDQLRYNNPYSKVAFDPEVIEVKKGTDWLRLELNDYRRAFSKQPSVV</sequence>
<protein>
    <submittedName>
        <fullName evidence="1">Uncharacterized protein</fullName>
    </submittedName>
</protein>
<accession>A0A3A4NPK0</accession>
<evidence type="ECO:0000313" key="2">
    <source>
        <dbReference type="Proteomes" id="UP000265882"/>
    </source>
</evidence>
<dbReference type="EMBL" id="QZKU01000112">
    <property type="protein sequence ID" value="RJP17694.1"/>
    <property type="molecule type" value="Genomic_DNA"/>
</dbReference>
<comment type="caution">
    <text evidence="1">The sequence shown here is derived from an EMBL/GenBank/DDBJ whole genome shotgun (WGS) entry which is preliminary data.</text>
</comment>
<organism evidence="1 2">
    <name type="scientific">Abyssobacteria bacterium (strain SURF_5)</name>
    <dbReference type="NCBI Taxonomy" id="2093360"/>
    <lineage>
        <taxon>Bacteria</taxon>
        <taxon>Pseudomonadati</taxon>
        <taxon>Candidatus Hydrogenedentota</taxon>
        <taxon>Candidatus Abyssobacteria</taxon>
    </lineage>
</organism>
<name>A0A3A4NPK0_ABYX5</name>
<evidence type="ECO:0000313" key="1">
    <source>
        <dbReference type="EMBL" id="RJP17694.1"/>
    </source>
</evidence>
<dbReference type="AlphaFoldDB" id="A0A3A4NPK0"/>
<gene>
    <name evidence="1" type="ORF">C4520_15905</name>
</gene>
<proteinExistence type="predicted"/>